<dbReference type="Proteomes" id="UP000053424">
    <property type="component" value="Unassembled WGS sequence"/>
</dbReference>
<keyword evidence="2" id="KW-1185">Reference proteome</keyword>
<dbReference type="EMBL" id="KN831775">
    <property type="protein sequence ID" value="KIM43872.1"/>
    <property type="molecule type" value="Genomic_DNA"/>
</dbReference>
<evidence type="ECO:0000313" key="1">
    <source>
        <dbReference type="EMBL" id="KIM43872.1"/>
    </source>
</evidence>
<gene>
    <name evidence="1" type="ORF">M413DRAFT_443749</name>
</gene>
<accession>A0A0C2YS61</accession>
<name>A0A0C2YS61_HEBCY</name>
<organism evidence="1 2">
    <name type="scientific">Hebeloma cylindrosporum</name>
    <dbReference type="NCBI Taxonomy" id="76867"/>
    <lineage>
        <taxon>Eukaryota</taxon>
        <taxon>Fungi</taxon>
        <taxon>Dikarya</taxon>
        <taxon>Basidiomycota</taxon>
        <taxon>Agaricomycotina</taxon>
        <taxon>Agaricomycetes</taxon>
        <taxon>Agaricomycetidae</taxon>
        <taxon>Agaricales</taxon>
        <taxon>Agaricineae</taxon>
        <taxon>Hymenogastraceae</taxon>
        <taxon>Hebeloma</taxon>
    </lineage>
</organism>
<dbReference type="HOGENOM" id="CLU_2996723_0_0_1"/>
<protein>
    <submittedName>
        <fullName evidence="1">Uncharacterized protein</fullName>
    </submittedName>
</protein>
<evidence type="ECO:0000313" key="2">
    <source>
        <dbReference type="Proteomes" id="UP000053424"/>
    </source>
</evidence>
<reference evidence="1 2" key="1">
    <citation type="submission" date="2014-04" db="EMBL/GenBank/DDBJ databases">
        <authorList>
            <consortium name="DOE Joint Genome Institute"/>
            <person name="Kuo A."/>
            <person name="Gay G."/>
            <person name="Dore J."/>
            <person name="Kohler A."/>
            <person name="Nagy L.G."/>
            <person name="Floudas D."/>
            <person name="Copeland A."/>
            <person name="Barry K.W."/>
            <person name="Cichocki N."/>
            <person name="Veneault-Fourrey C."/>
            <person name="LaButti K."/>
            <person name="Lindquist E.A."/>
            <person name="Lipzen A."/>
            <person name="Lundell T."/>
            <person name="Morin E."/>
            <person name="Murat C."/>
            <person name="Sun H."/>
            <person name="Tunlid A."/>
            <person name="Henrissat B."/>
            <person name="Grigoriev I.V."/>
            <person name="Hibbett D.S."/>
            <person name="Martin F."/>
            <person name="Nordberg H.P."/>
            <person name="Cantor M.N."/>
            <person name="Hua S.X."/>
        </authorList>
    </citation>
    <scope>NUCLEOTIDE SEQUENCE [LARGE SCALE GENOMIC DNA]</scope>
    <source>
        <strain evidence="2">h7</strain>
    </source>
</reference>
<dbReference type="AlphaFoldDB" id="A0A0C2YS61"/>
<reference evidence="2" key="2">
    <citation type="submission" date="2015-01" db="EMBL/GenBank/DDBJ databases">
        <title>Evolutionary Origins and Diversification of the Mycorrhizal Mutualists.</title>
        <authorList>
            <consortium name="DOE Joint Genome Institute"/>
            <consortium name="Mycorrhizal Genomics Consortium"/>
            <person name="Kohler A."/>
            <person name="Kuo A."/>
            <person name="Nagy L.G."/>
            <person name="Floudas D."/>
            <person name="Copeland A."/>
            <person name="Barry K.W."/>
            <person name="Cichocki N."/>
            <person name="Veneault-Fourrey C."/>
            <person name="LaButti K."/>
            <person name="Lindquist E.A."/>
            <person name="Lipzen A."/>
            <person name="Lundell T."/>
            <person name="Morin E."/>
            <person name="Murat C."/>
            <person name="Riley R."/>
            <person name="Ohm R."/>
            <person name="Sun H."/>
            <person name="Tunlid A."/>
            <person name="Henrissat B."/>
            <person name="Grigoriev I.V."/>
            <person name="Hibbett D.S."/>
            <person name="Martin F."/>
        </authorList>
    </citation>
    <scope>NUCLEOTIDE SEQUENCE [LARGE SCALE GENOMIC DNA]</scope>
    <source>
        <strain evidence="2">h7</strain>
    </source>
</reference>
<sequence length="57" mass="6637">MRHPPSRPPDFCHSTLQETQYKRINQYFGPFADVLFLHSSSASLRPTAPTAYMRQVR</sequence>
<proteinExistence type="predicted"/>